<feature type="domain" description="Xylose isomerase-like TIM barrel" evidence="1">
    <location>
        <begin position="23"/>
        <end position="249"/>
    </location>
</feature>
<protein>
    <submittedName>
        <fullName evidence="2">Sugar phosphate isomerase/epimerase</fullName>
    </submittedName>
</protein>
<dbReference type="GO" id="GO:0016853">
    <property type="term" value="F:isomerase activity"/>
    <property type="evidence" value="ECO:0007669"/>
    <property type="project" value="UniProtKB-KW"/>
</dbReference>
<keyword evidence="3" id="KW-1185">Reference proteome</keyword>
<dbReference type="Gene3D" id="3.20.20.150">
    <property type="entry name" value="Divalent-metal-dependent TIM barrel enzymes"/>
    <property type="match status" value="1"/>
</dbReference>
<sequence>MSMKHLNCSANTLRHADLPTRITAAAQAGFTGIGLRVSDYLGTDLPDGRIRDLLDQHGLRVLELEHNWDWALGPDPVEEAMFRLADRIGVRHLNLPMFQAHPLTDLVEPFGALCDRAAEHGVLVGFEFLPYSHVRTLGEVWEVVAAADRRNGGITLDLWHWFRSGATPADLDGIPASVITTVQLCDVLPEPGPDLTEEARHRRLLPGRGAGDTLAVLGALRDRGVTAPMSAEVFSDELDARPARDAARFAFDAATDVLDRAAFPAPPWTINLEEGR</sequence>
<keyword evidence="2" id="KW-0413">Isomerase</keyword>
<evidence type="ECO:0000259" key="1">
    <source>
        <dbReference type="Pfam" id="PF01261"/>
    </source>
</evidence>
<dbReference type="InterPro" id="IPR050312">
    <property type="entry name" value="IolE/XylAMocC-like"/>
</dbReference>
<reference evidence="2" key="1">
    <citation type="submission" date="2022-01" db="EMBL/GenBank/DDBJ databases">
        <title>PSI-footprinting approach for the identification of protein synthesis inhibitor producers.</title>
        <authorList>
            <person name="Handel F."/>
            <person name="Kulik A."/>
            <person name="Wex K.W."/>
            <person name="Berscheid A."/>
            <person name="Saur J.S."/>
            <person name="Winkler A."/>
            <person name="Wibberg D."/>
            <person name="Kalinowski J."/>
            <person name="Broetz-Oesterhelt H."/>
            <person name="Mast Y."/>
        </authorList>
    </citation>
    <scope>NUCLEOTIDE SEQUENCE</scope>
    <source>
        <strain evidence="2">KNN 49.3e</strain>
    </source>
</reference>
<dbReference type="RefSeq" id="WP_162831045.1">
    <property type="nucleotide sequence ID" value="NZ_CP091196.1"/>
</dbReference>
<evidence type="ECO:0000313" key="3">
    <source>
        <dbReference type="Proteomes" id="UP000830158"/>
    </source>
</evidence>
<gene>
    <name evidence="2" type="ORF">L1857_22500</name>
</gene>
<proteinExistence type="predicted"/>
<dbReference type="InterPro" id="IPR036237">
    <property type="entry name" value="Xyl_isomerase-like_sf"/>
</dbReference>
<dbReference type="SUPFAM" id="SSF51658">
    <property type="entry name" value="Xylose isomerase-like"/>
    <property type="match status" value="1"/>
</dbReference>
<name>A0ABY4NZ99_9PSEU</name>
<accession>A0ABY4NZ99</accession>
<dbReference type="InterPro" id="IPR013022">
    <property type="entry name" value="Xyl_isomerase-like_TIM-brl"/>
</dbReference>
<organism evidence="2 3">
    <name type="scientific">Amycolatopsis thermalba</name>
    <dbReference type="NCBI Taxonomy" id="944492"/>
    <lineage>
        <taxon>Bacteria</taxon>
        <taxon>Bacillati</taxon>
        <taxon>Actinomycetota</taxon>
        <taxon>Actinomycetes</taxon>
        <taxon>Pseudonocardiales</taxon>
        <taxon>Pseudonocardiaceae</taxon>
        <taxon>Amycolatopsis</taxon>
    </lineage>
</organism>
<dbReference type="EMBL" id="CP091196">
    <property type="protein sequence ID" value="UQS25379.1"/>
    <property type="molecule type" value="Genomic_DNA"/>
</dbReference>
<dbReference type="PANTHER" id="PTHR12110">
    <property type="entry name" value="HYDROXYPYRUVATE ISOMERASE"/>
    <property type="match status" value="1"/>
</dbReference>
<evidence type="ECO:0000313" key="2">
    <source>
        <dbReference type="EMBL" id="UQS25379.1"/>
    </source>
</evidence>
<dbReference type="Proteomes" id="UP000830158">
    <property type="component" value="Chromosome"/>
</dbReference>
<dbReference type="PANTHER" id="PTHR12110:SF48">
    <property type="entry name" value="BLL3656 PROTEIN"/>
    <property type="match status" value="1"/>
</dbReference>
<dbReference type="Pfam" id="PF01261">
    <property type="entry name" value="AP_endonuc_2"/>
    <property type="match status" value="1"/>
</dbReference>